<evidence type="ECO:0000256" key="5">
    <source>
        <dbReference type="ARBA" id="ARBA00022679"/>
    </source>
</evidence>
<keyword evidence="9" id="KW-1185">Reference proteome</keyword>
<gene>
    <name evidence="8" type="ORF">J2S49_001761</name>
</gene>
<protein>
    <recommendedName>
        <fullName evidence="3">Uridine phosphorylase</fullName>
        <ecNumber evidence="2">2.4.2.3</ecNumber>
    </recommendedName>
</protein>
<evidence type="ECO:0000256" key="4">
    <source>
        <dbReference type="ARBA" id="ARBA00022676"/>
    </source>
</evidence>
<reference evidence="8 9" key="1">
    <citation type="submission" date="2023-07" db="EMBL/GenBank/DDBJ databases">
        <title>Sequencing the genomes of 1000 actinobacteria strains.</title>
        <authorList>
            <person name="Klenk H.-P."/>
        </authorList>
    </citation>
    <scope>NUCLEOTIDE SEQUENCE [LARGE SCALE GENOMIC DNA]</scope>
    <source>
        <strain evidence="8 9">DSM 102162</strain>
    </source>
</reference>
<sequence length="236" mass="24848">MSTPHIGAQPGDFAPAVLLPGDPKRAKRMAEQLMPDAKLVTDVRGILGFTGEVNGKPLSIMGTGMGQPSLSIYVNELFMHYGVERAIRVGTCGGLSMDVNVGDVVVAMGAHYEGVLNTYLTPGIHYSAVADYGLVRAAVDAAEGEEGIHVGTVASRDRFYGVPKEENEALAAVGCLGTEMEAGALYGLAAKYGRQALAVLTVSDHILKGSDRDYTAAEREELFQRALKLAVAAAHS</sequence>
<dbReference type="Gene3D" id="3.40.50.1580">
    <property type="entry name" value="Nucleoside phosphorylase domain"/>
    <property type="match status" value="1"/>
</dbReference>
<dbReference type="PANTHER" id="PTHR43691">
    <property type="entry name" value="URIDINE PHOSPHORYLASE"/>
    <property type="match status" value="1"/>
</dbReference>
<evidence type="ECO:0000313" key="8">
    <source>
        <dbReference type="EMBL" id="MDP9801685.1"/>
    </source>
</evidence>
<dbReference type="PROSITE" id="PS01232">
    <property type="entry name" value="PNP_UDP_1"/>
    <property type="match status" value="1"/>
</dbReference>
<dbReference type="GO" id="GO:0004731">
    <property type="term" value="F:purine-nucleoside phosphorylase activity"/>
    <property type="evidence" value="ECO:0007669"/>
    <property type="project" value="UniProtKB-EC"/>
</dbReference>
<dbReference type="SUPFAM" id="SSF53167">
    <property type="entry name" value="Purine and uridine phosphorylases"/>
    <property type="match status" value="1"/>
</dbReference>
<name>A0ABT9ND84_9ACTO</name>
<evidence type="ECO:0000256" key="3">
    <source>
        <dbReference type="ARBA" id="ARBA00021980"/>
    </source>
</evidence>
<keyword evidence="5 8" id="KW-0808">Transferase</keyword>
<dbReference type="EC" id="2.4.2.3" evidence="2"/>
<dbReference type="NCBIfam" id="NF004489">
    <property type="entry name" value="PRK05819.1"/>
    <property type="match status" value="1"/>
</dbReference>
<feature type="domain" description="Nucleoside phosphorylase" evidence="7">
    <location>
        <begin position="16"/>
        <end position="230"/>
    </location>
</feature>
<evidence type="ECO:0000259" key="7">
    <source>
        <dbReference type="Pfam" id="PF01048"/>
    </source>
</evidence>
<evidence type="ECO:0000313" key="9">
    <source>
        <dbReference type="Proteomes" id="UP001235966"/>
    </source>
</evidence>
<dbReference type="PANTHER" id="PTHR43691:SF11">
    <property type="entry name" value="FI09636P-RELATED"/>
    <property type="match status" value="1"/>
</dbReference>
<proteinExistence type="inferred from homology"/>
<dbReference type="InterPro" id="IPR035994">
    <property type="entry name" value="Nucleoside_phosphorylase_sf"/>
</dbReference>
<organism evidence="8 9">
    <name type="scientific">Arcanobacterium wilhelmae</name>
    <dbReference type="NCBI Taxonomy" id="1803177"/>
    <lineage>
        <taxon>Bacteria</taxon>
        <taxon>Bacillati</taxon>
        <taxon>Actinomycetota</taxon>
        <taxon>Actinomycetes</taxon>
        <taxon>Actinomycetales</taxon>
        <taxon>Actinomycetaceae</taxon>
        <taxon>Arcanobacterium</taxon>
    </lineage>
</organism>
<dbReference type="EMBL" id="JAUSQW010000001">
    <property type="protein sequence ID" value="MDP9801685.1"/>
    <property type="molecule type" value="Genomic_DNA"/>
</dbReference>
<dbReference type="InterPro" id="IPR000845">
    <property type="entry name" value="Nucleoside_phosphorylase_d"/>
</dbReference>
<dbReference type="CDD" id="cd09006">
    <property type="entry name" value="PNP_EcPNPI-like"/>
    <property type="match status" value="1"/>
</dbReference>
<evidence type="ECO:0000256" key="6">
    <source>
        <dbReference type="ARBA" id="ARBA00048447"/>
    </source>
</evidence>
<dbReference type="Proteomes" id="UP001235966">
    <property type="component" value="Unassembled WGS sequence"/>
</dbReference>
<evidence type="ECO:0000256" key="2">
    <source>
        <dbReference type="ARBA" id="ARBA00011888"/>
    </source>
</evidence>
<dbReference type="RefSeq" id="WP_278059944.1">
    <property type="nucleotide sequence ID" value="NZ_CP121247.1"/>
</dbReference>
<comment type="caution">
    <text evidence="8">The sequence shown here is derived from an EMBL/GenBank/DDBJ whole genome shotgun (WGS) entry which is preliminary data.</text>
</comment>
<accession>A0ABT9ND84</accession>
<dbReference type="InterPro" id="IPR004402">
    <property type="entry name" value="DeoD-type"/>
</dbReference>
<dbReference type="InterPro" id="IPR018016">
    <property type="entry name" value="Nucleoside_phosphorylase_CS"/>
</dbReference>
<comment type="catalytic activity">
    <reaction evidence="6">
        <text>uridine + phosphate = alpha-D-ribose 1-phosphate + uracil</text>
        <dbReference type="Rhea" id="RHEA:24388"/>
        <dbReference type="ChEBI" id="CHEBI:16704"/>
        <dbReference type="ChEBI" id="CHEBI:17568"/>
        <dbReference type="ChEBI" id="CHEBI:43474"/>
        <dbReference type="ChEBI" id="CHEBI:57720"/>
        <dbReference type="EC" id="2.4.2.3"/>
    </reaction>
</comment>
<comment type="similarity">
    <text evidence="1">Belongs to the PNP/UDP phosphorylase family.</text>
</comment>
<dbReference type="Pfam" id="PF01048">
    <property type="entry name" value="PNP_UDP_1"/>
    <property type="match status" value="1"/>
</dbReference>
<evidence type="ECO:0000256" key="1">
    <source>
        <dbReference type="ARBA" id="ARBA00010456"/>
    </source>
</evidence>
<keyword evidence="4 8" id="KW-0328">Glycosyltransferase</keyword>